<dbReference type="SUPFAM" id="SSF46785">
    <property type="entry name" value="Winged helix' DNA-binding domain"/>
    <property type="match status" value="1"/>
</dbReference>
<dbReference type="EMBL" id="JAPDDR010000001">
    <property type="protein sequence ID" value="MCW1912301.1"/>
    <property type="molecule type" value="Genomic_DNA"/>
</dbReference>
<dbReference type="PANTHER" id="PTHR30146:SF155">
    <property type="entry name" value="ALANINE RACEMASE"/>
    <property type="match status" value="1"/>
</dbReference>
<dbReference type="Gene3D" id="3.40.50.2300">
    <property type="match status" value="2"/>
</dbReference>
<name>A0ABT3FYG9_9BACT</name>
<dbReference type="Pfam" id="PF00392">
    <property type="entry name" value="GntR"/>
    <property type="match status" value="1"/>
</dbReference>
<feature type="domain" description="HTH gntR-type" evidence="4">
    <location>
        <begin position="10"/>
        <end position="72"/>
    </location>
</feature>
<evidence type="ECO:0000313" key="6">
    <source>
        <dbReference type="Proteomes" id="UP001165653"/>
    </source>
</evidence>
<dbReference type="SUPFAM" id="SSF53822">
    <property type="entry name" value="Periplasmic binding protein-like I"/>
    <property type="match status" value="1"/>
</dbReference>
<dbReference type="SMART" id="SM00345">
    <property type="entry name" value="HTH_GNTR"/>
    <property type="match status" value="1"/>
</dbReference>
<organism evidence="5 6">
    <name type="scientific">Luteolibacter rhizosphaerae</name>
    <dbReference type="NCBI Taxonomy" id="2989719"/>
    <lineage>
        <taxon>Bacteria</taxon>
        <taxon>Pseudomonadati</taxon>
        <taxon>Verrucomicrobiota</taxon>
        <taxon>Verrucomicrobiia</taxon>
        <taxon>Verrucomicrobiales</taxon>
        <taxon>Verrucomicrobiaceae</taxon>
        <taxon>Luteolibacter</taxon>
    </lineage>
</organism>
<protein>
    <submittedName>
        <fullName evidence="5">Substrate-binding domain-containing protein</fullName>
    </submittedName>
</protein>
<dbReference type="InterPro" id="IPR046335">
    <property type="entry name" value="LacI/GalR-like_sensor"/>
</dbReference>
<gene>
    <name evidence="5" type="ORF">OJ996_01870</name>
</gene>
<dbReference type="RefSeq" id="WP_264510582.1">
    <property type="nucleotide sequence ID" value="NZ_JAPDDR010000001.1"/>
</dbReference>
<dbReference type="Pfam" id="PF13377">
    <property type="entry name" value="Peripla_BP_3"/>
    <property type="match status" value="1"/>
</dbReference>
<keyword evidence="3" id="KW-0804">Transcription</keyword>
<dbReference type="CDD" id="cd07377">
    <property type="entry name" value="WHTH_GntR"/>
    <property type="match status" value="1"/>
</dbReference>
<evidence type="ECO:0000256" key="2">
    <source>
        <dbReference type="ARBA" id="ARBA00023125"/>
    </source>
</evidence>
<dbReference type="InterPro" id="IPR028082">
    <property type="entry name" value="Peripla_BP_I"/>
</dbReference>
<accession>A0ABT3FYG9</accession>
<dbReference type="PRINTS" id="PR00035">
    <property type="entry name" value="HTHGNTR"/>
</dbReference>
<reference evidence="5" key="1">
    <citation type="submission" date="2022-10" db="EMBL/GenBank/DDBJ databases">
        <title>Luteolibacter sp. GHJ8, whole genome shotgun sequencing project.</title>
        <authorList>
            <person name="Zhao G."/>
            <person name="Shen L."/>
        </authorList>
    </citation>
    <scope>NUCLEOTIDE SEQUENCE</scope>
    <source>
        <strain evidence="5">GHJ8</strain>
    </source>
</reference>
<keyword evidence="1" id="KW-0805">Transcription regulation</keyword>
<dbReference type="Proteomes" id="UP001165653">
    <property type="component" value="Unassembled WGS sequence"/>
</dbReference>
<dbReference type="Gene3D" id="1.10.10.10">
    <property type="entry name" value="Winged helix-like DNA-binding domain superfamily/Winged helix DNA-binding domain"/>
    <property type="match status" value="1"/>
</dbReference>
<keyword evidence="2" id="KW-0238">DNA-binding</keyword>
<sequence length="358" mass="39544">MHSTPRRISVHDQLVALLREGILGSRWEKILPTEADLCRDFQVSRMTLRKALAQLAAENWIVPGGHGKRHRLRRKPVKREVAAASTIRILTPFDTVFGTTEQVLHETLNEIFGAAGMRLVQEHHPRIYESFSASRLAQLDALPDTAGWLLFYATEQIQQWFAARRRPVAIAGRVHGSLPLASVYPDSVALARHAAGLLHSKGYRDMVYLIANLTSLGDRMSSEAFVTEARRLGSRARIVNYDAPPQAAAKAVRQLIAAKPRPTGFVISASEVAVTVLCHLQAAGIRVPGQAAVIATWDHDHFDYTFPSITRYHTDGATFGRQLGRIMLDLIRHGPGKTRSVPIMPEYVSAGSIGTFKG</sequence>
<comment type="caution">
    <text evidence="5">The sequence shown here is derived from an EMBL/GenBank/DDBJ whole genome shotgun (WGS) entry which is preliminary data.</text>
</comment>
<proteinExistence type="predicted"/>
<dbReference type="InterPro" id="IPR036388">
    <property type="entry name" value="WH-like_DNA-bd_sf"/>
</dbReference>
<evidence type="ECO:0000313" key="5">
    <source>
        <dbReference type="EMBL" id="MCW1912301.1"/>
    </source>
</evidence>
<evidence type="ECO:0000256" key="1">
    <source>
        <dbReference type="ARBA" id="ARBA00023015"/>
    </source>
</evidence>
<dbReference type="PANTHER" id="PTHR30146">
    <property type="entry name" value="LACI-RELATED TRANSCRIPTIONAL REPRESSOR"/>
    <property type="match status" value="1"/>
</dbReference>
<evidence type="ECO:0000259" key="4">
    <source>
        <dbReference type="SMART" id="SM00345"/>
    </source>
</evidence>
<dbReference type="InterPro" id="IPR036390">
    <property type="entry name" value="WH_DNA-bd_sf"/>
</dbReference>
<dbReference type="InterPro" id="IPR000524">
    <property type="entry name" value="Tscrpt_reg_HTH_GntR"/>
</dbReference>
<keyword evidence="6" id="KW-1185">Reference proteome</keyword>
<evidence type="ECO:0000256" key="3">
    <source>
        <dbReference type="ARBA" id="ARBA00023163"/>
    </source>
</evidence>